<reference evidence="1 2" key="1">
    <citation type="submission" date="2022-01" db="EMBL/GenBank/DDBJ databases">
        <title>Whole genome-based taxonomy of the Shewanellaceae.</title>
        <authorList>
            <person name="Martin-Rodriguez A.J."/>
        </authorList>
    </citation>
    <scope>NUCLEOTIDE SEQUENCE [LARGE SCALE GENOMIC DNA]</scope>
    <source>
        <strain evidence="1 2">DSM 24955</strain>
    </source>
</reference>
<dbReference type="EMBL" id="JAKIKU010000005">
    <property type="protein sequence ID" value="MCL1045932.1"/>
    <property type="molecule type" value="Genomic_DNA"/>
</dbReference>
<accession>A0ABT0KQ03</accession>
<comment type="caution">
    <text evidence="1">The sequence shown here is derived from an EMBL/GenBank/DDBJ whole genome shotgun (WGS) entry which is preliminary data.</text>
</comment>
<dbReference type="RefSeq" id="WP_248955776.1">
    <property type="nucleotide sequence ID" value="NZ_JAKIKU010000005.1"/>
</dbReference>
<name>A0ABT0KQ03_9GAMM</name>
<evidence type="ECO:0000313" key="2">
    <source>
        <dbReference type="Proteomes" id="UP001202134"/>
    </source>
</evidence>
<evidence type="ECO:0000313" key="1">
    <source>
        <dbReference type="EMBL" id="MCL1045932.1"/>
    </source>
</evidence>
<organism evidence="1 2">
    <name type="scientific">Shewanella electrodiphila</name>
    <dbReference type="NCBI Taxonomy" id="934143"/>
    <lineage>
        <taxon>Bacteria</taxon>
        <taxon>Pseudomonadati</taxon>
        <taxon>Pseudomonadota</taxon>
        <taxon>Gammaproteobacteria</taxon>
        <taxon>Alteromonadales</taxon>
        <taxon>Shewanellaceae</taxon>
        <taxon>Shewanella</taxon>
    </lineage>
</organism>
<keyword evidence="2" id="KW-1185">Reference proteome</keyword>
<dbReference type="Proteomes" id="UP001202134">
    <property type="component" value="Unassembled WGS sequence"/>
</dbReference>
<gene>
    <name evidence="1" type="ORF">L2737_11410</name>
</gene>
<sequence length="144" mass="15580">MQPAMQSSMQSSMYSAVQPLSSYNPFSISNGSAPQAIKPNASAQVDAVSDISAIKAQSKTNAAVNNVNQNDGQLVPDNEQVLYFDESAIKSVVDAKVQYDQQTSSHAHQHHSQGSEGAIKEYLLNQHAAQRDQIQQMVGIDLYA</sequence>
<protein>
    <submittedName>
        <fullName evidence="1">Uncharacterized protein</fullName>
    </submittedName>
</protein>
<proteinExistence type="predicted"/>